<comment type="caution">
    <text evidence="1">The sequence shown here is derived from an EMBL/GenBank/DDBJ whole genome shotgun (WGS) entry which is preliminary data.</text>
</comment>
<organism evidence="1 2">
    <name type="scientific">Lacinutrix gracilariae</name>
    <dbReference type="NCBI Taxonomy" id="1747198"/>
    <lineage>
        <taxon>Bacteria</taxon>
        <taxon>Pseudomonadati</taxon>
        <taxon>Bacteroidota</taxon>
        <taxon>Flavobacteriia</taxon>
        <taxon>Flavobacteriales</taxon>
        <taxon>Flavobacteriaceae</taxon>
        <taxon>Lacinutrix</taxon>
    </lineage>
</organism>
<dbReference type="Proteomes" id="UP001597467">
    <property type="component" value="Unassembled WGS sequence"/>
</dbReference>
<evidence type="ECO:0008006" key="3">
    <source>
        <dbReference type="Google" id="ProtNLM"/>
    </source>
</evidence>
<sequence>MKREEKIAQTYFESLGFQNIIFEPKGNRTPDFEIGKNIAIEVRRLNQFYNEKPIEKVAFNLIPKIVNQIESFGNGSHNSSAFIGIKYKRPINYNKKIKKKIDCILEYHSNEMQNHKVYKINKNLEINIFPSEKKFDVQYHFGSSADFNEGGFVLGNIYNSLKLINAEKADKIEPFKSEYKTWWLALIDNIGNGLSKSELLQLRESIDFDLNFDKVFIISNLNPKLGGEI</sequence>
<proteinExistence type="predicted"/>
<protein>
    <recommendedName>
        <fullName evidence="3">Restriction endonuclease</fullName>
    </recommendedName>
</protein>
<accession>A0ABW5K072</accession>
<name>A0ABW5K072_9FLAO</name>
<keyword evidence="2" id="KW-1185">Reference proteome</keyword>
<dbReference type="RefSeq" id="WP_379901552.1">
    <property type="nucleotide sequence ID" value="NZ_JBHULM010000007.1"/>
</dbReference>
<evidence type="ECO:0000313" key="1">
    <source>
        <dbReference type="EMBL" id="MFD2541635.1"/>
    </source>
</evidence>
<gene>
    <name evidence="1" type="ORF">ACFSSB_04825</name>
</gene>
<dbReference type="EMBL" id="JBHULM010000007">
    <property type="protein sequence ID" value="MFD2541635.1"/>
    <property type="molecule type" value="Genomic_DNA"/>
</dbReference>
<evidence type="ECO:0000313" key="2">
    <source>
        <dbReference type="Proteomes" id="UP001597467"/>
    </source>
</evidence>
<reference evidence="2" key="1">
    <citation type="journal article" date="2019" name="Int. J. Syst. Evol. Microbiol.">
        <title>The Global Catalogue of Microorganisms (GCM) 10K type strain sequencing project: providing services to taxonomists for standard genome sequencing and annotation.</title>
        <authorList>
            <consortium name="The Broad Institute Genomics Platform"/>
            <consortium name="The Broad Institute Genome Sequencing Center for Infectious Disease"/>
            <person name="Wu L."/>
            <person name="Ma J."/>
        </authorList>
    </citation>
    <scope>NUCLEOTIDE SEQUENCE [LARGE SCALE GENOMIC DNA]</scope>
    <source>
        <strain evidence="2">KCTC 42808</strain>
    </source>
</reference>